<sequence length="127" mass="13458">MRVKVLETGSTYYNYGIVALAADEEVKGGLALHLLETGSAVEPLDAAAKAWRPAADDPAEPEDPAEEELEAPADDELDIDATAADILSWVGDDPDRAEEALAAENAKDKPRSTLVKQLERLAGGGEE</sequence>
<name>A0A7W7U4S9_9ACTN</name>
<evidence type="ECO:0000313" key="3">
    <source>
        <dbReference type="Proteomes" id="UP000582643"/>
    </source>
</evidence>
<organism evidence="2 3">
    <name type="scientific">Streptomyces nymphaeiformis</name>
    <dbReference type="NCBI Taxonomy" id="2663842"/>
    <lineage>
        <taxon>Bacteria</taxon>
        <taxon>Bacillati</taxon>
        <taxon>Actinomycetota</taxon>
        <taxon>Actinomycetes</taxon>
        <taxon>Kitasatosporales</taxon>
        <taxon>Streptomycetaceae</taxon>
        <taxon>Streptomyces</taxon>
    </lineage>
</organism>
<dbReference type="Proteomes" id="UP000582643">
    <property type="component" value="Unassembled WGS sequence"/>
</dbReference>
<dbReference type="EMBL" id="JACHJY010000009">
    <property type="protein sequence ID" value="MBB4985030.1"/>
    <property type="molecule type" value="Genomic_DNA"/>
</dbReference>
<keyword evidence="3" id="KW-1185">Reference proteome</keyword>
<dbReference type="RefSeq" id="WP_184932255.1">
    <property type="nucleotide sequence ID" value="NZ_JACHJY010000009.1"/>
</dbReference>
<feature type="region of interest" description="Disordered" evidence="1">
    <location>
        <begin position="50"/>
        <end position="77"/>
    </location>
</feature>
<feature type="compositionally biased region" description="Acidic residues" evidence="1">
    <location>
        <begin position="57"/>
        <end position="77"/>
    </location>
</feature>
<evidence type="ECO:0000313" key="2">
    <source>
        <dbReference type="EMBL" id="MBB4985030.1"/>
    </source>
</evidence>
<evidence type="ECO:0000256" key="1">
    <source>
        <dbReference type="SAM" id="MobiDB-lite"/>
    </source>
</evidence>
<proteinExistence type="predicted"/>
<gene>
    <name evidence="2" type="ORF">GGE06_005980</name>
</gene>
<accession>A0A7W7U4S9</accession>
<comment type="caution">
    <text evidence="2">The sequence shown here is derived from an EMBL/GenBank/DDBJ whole genome shotgun (WGS) entry which is preliminary data.</text>
</comment>
<protein>
    <submittedName>
        <fullName evidence="2">Uncharacterized protein</fullName>
    </submittedName>
</protein>
<dbReference type="AlphaFoldDB" id="A0A7W7U4S9"/>
<reference evidence="2 3" key="1">
    <citation type="submission" date="2020-08" db="EMBL/GenBank/DDBJ databases">
        <title>Genomic Encyclopedia of Type Strains, Phase III (KMG-III): the genomes of soil and plant-associated and newly described type strains.</title>
        <authorList>
            <person name="Whitman W."/>
        </authorList>
    </citation>
    <scope>NUCLEOTIDE SEQUENCE [LARGE SCALE GENOMIC DNA]</scope>
    <source>
        <strain evidence="2 3">SFB5A</strain>
    </source>
</reference>